<proteinExistence type="inferred from homology"/>
<evidence type="ECO:0000259" key="7">
    <source>
        <dbReference type="PROSITE" id="PS50846"/>
    </source>
</evidence>
<dbReference type="GO" id="GO:0046872">
    <property type="term" value="F:metal ion binding"/>
    <property type="evidence" value="ECO:0007669"/>
    <property type="project" value="UniProtKB-KW"/>
</dbReference>
<dbReference type="InterPro" id="IPR006121">
    <property type="entry name" value="HMA_dom"/>
</dbReference>
<evidence type="ECO:0000313" key="9">
    <source>
        <dbReference type="Proteomes" id="UP000436088"/>
    </source>
</evidence>
<evidence type="ECO:0000256" key="6">
    <source>
        <dbReference type="SAM" id="MobiDB-lite"/>
    </source>
</evidence>
<name>A0A6A3C4V7_HIBSY</name>
<keyword evidence="4" id="KW-0408">Iron</keyword>
<dbReference type="AlphaFoldDB" id="A0A6A3C4V7"/>
<gene>
    <name evidence="8" type="ORF">F3Y22_tig00010533pilonHSYRG00019</name>
</gene>
<organism evidence="8 9">
    <name type="scientific">Hibiscus syriacus</name>
    <name type="common">Rose of Sharon</name>
    <dbReference type="NCBI Taxonomy" id="106335"/>
    <lineage>
        <taxon>Eukaryota</taxon>
        <taxon>Viridiplantae</taxon>
        <taxon>Streptophyta</taxon>
        <taxon>Embryophyta</taxon>
        <taxon>Tracheophyta</taxon>
        <taxon>Spermatophyta</taxon>
        <taxon>Magnoliopsida</taxon>
        <taxon>eudicotyledons</taxon>
        <taxon>Gunneridae</taxon>
        <taxon>Pentapetalae</taxon>
        <taxon>rosids</taxon>
        <taxon>malvids</taxon>
        <taxon>Malvales</taxon>
        <taxon>Malvaceae</taxon>
        <taxon>Malvoideae</taxon>
        <taxon>Hibiscus</taxon>
    </lineage>
</organism>
<evidence type="ECO:0000313" key="8">
    <source>
        <dbReference type="EMBL" id="KAE8724225.1"/>
    </source>
</evidence>
<dbReference type="GO" id="GO:0051539">
    <property type="term" value="F:4 iron, 4 sulfur cluster binding"/>
    <property type="evidence" value="ECO:0007669"/>
    <property type="project" value="UniProtKB-KW"/>
</dbReference>
<keyword evidence="3" id="KW-0479">Metal-binding</keyword>
<dbReference type="InterPro" id="IPR009016">
    <property type="entry name" value="Fe_hydrogenase"/>
</dbReference>
<feature type="region of interest" description="Disordered" evidence="6">
    <location>
        <begin position="365"/>
        <end position="425"/>
    </location>
</feature>
<dbReference type="Gene3D" id="3.40.950.10">
    <property type="entry name" value="Fe-only Hydrogenase (Larger Subunit), Chain L, domain 3"/>
    <property type="match status" value="1"/>
</dbReference>
<dbReference type="PANTHER" id="PTHR11615">
    <property type="entry name" value="NITRATE, FORMATE, IRON DEHYDROGENASE"/>
    <property type="match status" value="1"/>
</dbReference>
<evidence type="ECO:0000256" key="4">
    <source>
        <dbReference type="ARBA" id="ARBA00023004"/>
    </source>
</evidence>
<dbReference type="InterPro" id="IPR004108">
    <property type="entry name" value="Fe_hydrogenase_lsu_C"/>
</dbReference>
<dbReference type="Gene3D" id="3.30.70.100">
    <property type="match status" value="1"/>
</dbReference>
<keyword evidence="5" id="KW-0411">Iron-sulfur</keyword>
<dbReference type="EMBL" id="VEPZ02000472">
    <property type="protein sequence ID" value="KAE8724225.1"/>
    <property type="molecule type" value="Genomic_DNA"/>
</dbReference>
<comment type="similarity">
    <text evidence="1">Belongs to the NARF family.</text>
</comment>
<dbReference type="Pfam" id="PF02906">
    <property type="entry name" value="Fe_hyd_lg_C"/>
    <property type="match status" value="1"/>
</dbReference>
<feature type="compositionally biased region" description="Basic and acidic residues" evidence="6">
    <location>
        <begin position="365"/>
        <end position="395"/>
    </location>
</feature>
<evidence type="ECO:0000256" key="5">
    <source>
        <dbReference type="ARBA" id="ARBA00023014"/>
    </source>
</evidence>
<evidence type="ECO:0000256" key="1">
    <source>
        <dbReference type="ARBA" id="ARBA00006596"/>
    </source>
</evidence>
<feature type="compositionally biased region" description="Polar residues" evidence="6">
    <location>
        <begin position="415"/>
        <end position="425"/>
    </location>
</feature>
<evidence type="ECO:0000256" key="3">
    <source>
        <dbReference type="ARBA" id="ARBA00022723"/>
    </source>
</evidence>
<dbReference type="InterPro" id="IPR036991">
    <property type="entry name" value="Fe_hydrogenase_ssu_sf"/>
</dbReference>
<protein>
    <submittedName>
        <fullName evidence="8">Stress-associated endoplasmic reticulum protein 2-like isoform 1</fullName>
    </submittedName>
</protein>
<dbReference type="Pfam" id="PF02256">
    <property type="entry name" value="Fe_hyd_SSU"/>
    <property type="match status" value="1"/>
</dbReference>
<dbReference type="Gene3D" id="4.10.260.20">
    <property type="entry name" value="Iron hydrogenase, small subunit"/>
    <property type="match status" value="1"/>
</dbReference>
<dbReference type="InterPro" id="IPR003149">
    <property type="entry name" value="Fe_hydrogenase_ssu"/>
</dbReference>
<dbReference type="SUPFAM" id="SSF55008">
    <property type="entry name" value="HMA, heavy metal-associated domain"/>
    <property type="match status" value="1"/>
</dbReference>
<dbReference type="FunFam" id="3.30.70.20:FF:000042">
    <property type="entry name" value="Cytosolic Fe-S cluster assembly factor NAR1"/>
    <property type="match status" value="1"/>
</dbReference>
<dbReference type="InterPro" id="IPR050340">
    <property type="entry name" value="Cytosolic_Fe-S_CAF"/>
</dbReference>
<comment type="caution">
    <text evidence="8">The sequence shown here is derived from an EMBL/GenBank/DDBJ whole genome shotgun (WGS) entry which is preliminary data.</text>
</comment>
<dbReference type="SMART" id="SM00902">
    <property type="entry name" value="Fe_hyd_SSU"/>
    <property type="match status" value="1"/>
</dbReference>
<reference evidence="8" key="1">
    <citation type="submission" date="2019-09" db="EMBL/GenBank/DDBJ databases">
        <title>Draft genome information of white flower Hibiscus syriacus.</title>
        <authorList>
            <person name="Kim Y.-M."/>
        </authorList>
    </citation>
    <scope>NUCLEOTIDE SEQUENCE [LARGE SCALE GENOMIC DNA]</scope>
    <source>
        <strain evidence="8">YM2019G1</strain>
    </source>
</reference>
<feature type="domain" description="HMA" evidence="7">
    <location>
        <begin position="297"/>
        <end position="361"/>
    </location>
</feature>
<evidence type="ECO:0000256" key="2">
    <source>
        <dbReference type="ARBA" id="ARBA00022485"/>
    </source>
</evidence>
<keyword evidence="9" id="KW-1185">Reference proteome</keyword>
<dbReference type="InterPro" id="IPR036163">
    <property type="entry name" value="HMA_dom_sf"/>
</dbReference>
<accession>A0A6A3C4V7</accession>
<sequence>MSEKFSPTLRIGDLSHFIAPSQACVVSLKATPKKPEPQVLAAKSQQTERVKISLKDCLACSGYITSAETVMLEMQSLDEFLSNINKGKAVIVSLSPQSRASLSAHFGIPPLKRGLNLEVFSPHRLTIFDEQGHLYGVSGSSGGYTETVFRYAAKVLFGREIDGPLDFRTIRNSDFRELSLEVEGKTVLKFALCYGFQNLQNIVRKVKTRKCNYQYMEVMACPSGCLNGGGQIKPKPGQSLKKLIKSLETVYMENVLEADPFKNPLVKRLYDEWLEHLGSEKAKRHMHTGYHPVPPAVITVALKVGMHCEACAQVLRKRIRRIKDVESVETDVRNDQVTVKGTVDPTKLVEYVYKRTGKQATIVKDEERKEEEKNEQETKKENQVEDDKKSDDNKPSEYFPSKYYSDLDYPPQFFSDDNPNACSLM</sequence>
<dbReference type="PROSITE" id="PS50846">
    <property type="entry name" value="HMA_2"/>
    <property type="match status" value="1"/>
</dbReference>
<dbReference type="SUPFAM" id="SSF53920">
    <property type="entry name" value="Fe-only hydrogenase"/>
    <property type="match status" value="1"/>
</dbReference>
<dbReference type="CDD" id="cd00371">
    <property type="entry name" value="HMA"/>
    <property type="match status" value="1"/>
</dbReference>
<dbReference type="Proteomes" id="UP000436088">
    <property type="component" value="Unassembled WGS sequence"/>
</dbReference>
<keyword evidence="2" id="KW-0004">4Fe-4S</keyword>
<dbReference type="Pfam" id="PF00403">
    <property type="entry name" value="HMA"/>
    <property type="match status" value="1"/>
</dbReference>